<dbReference type="AlphaFoldDB" id="D4F516"/>
<sequence length="62" mass="7360">MNDCRANYNNSFKKVYLLSFLLFFPTYRLCTPGENYILISSIVSHIDKKMLLRRDNRRLAGK</sequence>
<protein>
    <submittedName>
        <fullName evidence="1">Uncharacterized protein</fullName>
    </submittedName>
</protein>
<name>D4F516_EDWTA</name>
<reference evidence="1 2" key="1">
    <citation type="submission" date="2010-02" db="EMBL/GenBank/DDBJ databases">
        <authorList>
            <person name="Weinstock G."/>
            <person name="Sodergren E."/>
            <person name="Clifton S."/>
            <person name="Fulton L."/>
            <person name="Fulton B."/>
            <person name="Courtney L."/>
            <person name="Fronick C."/>
            <person name="Harrison M."/>
            <person name="Strong C."/>
            <person name="Farmer C."/>
            <person name="Delahaunty K."/>
            <person name="Markovic C."/>
            <person name="Hall O."/>
            <person name="Minx P."/>
            <person name="Tomlinson C."/>
            <person name="Mitreva M."/>
            <person name="Nelson J."/>
            <person name="Hou S."/>
            <person name="Wollam A."/>
            <person name="Pepin K.H."/>
            <person name="Johnson M."/>
            <person name="Bhonagiri V."/>
            <person name="Zhang X."/>
            <person name="Suruliraj S."/>
            <person name="Warren W."/>
            <person name="Chinwalla A."/>
            <person name="Mardis E.R."/>
            <person name="Wilson R.K."/>
        </authorList>
    </citation>
    <scope>NUCLEOTIDE SEQUENCE [LARGE SCALE GENOMIC DNA]</scope>
    <source>
        <strain evidence="1 2">ATCC 23685</strain>
    </source>
</reference>
<evidence type="ECO:0000313" key="1">
    <source>
        <dbReference type="EMBL" id="EFE23138.1"/>
    </source>
</evidence>
<dbReference type="HOGENOM" id="CLU_2896939_0_0_6"/>
<organism evidence="1 2">
    <name type="scientific">Edwardsiella tarda ATCC 23685</name>
    <dbReference type="NCBI Taxonomy" id="500638"/>
    <lineage>
        <taxon>Bacteria</taxon>
        <taxon>Pseudomonadati</taxon>
        <taxon>Pseudomonadota</taxon>
        <taxon>Gammaproteobacteria</taxon>
        <taxon>Enterobacterales</taxon>
        <taxon>Hafniaceae</taxon>
        <taxon>Edwardsiella</taxon>
    </lineage>
</organism>
<proteinExistence type="predicted"/>
<dbReference type="EMBL" id="ADGK01000121">
    <property type="protein sequence ID" value="EFE23138.1"/>
    <property type="molecule type" value="Genomic_DNA"/>
</dbReference>
<comment type="caution">
    <text evidence="1">The sequence shown here is derived from an EMBL/GenBank/DDBJ whole genome shotgun (WGS) entry which is preliminary data.</text>
</comment>
<gene>
    <name evidence="1" type="ORF">EDWATA_01844</name>
</gene>
<accession>D4F516</accession>
<dbReference type="Proteomes" id="UP000003692">
    <property type="component" value="Unassembled WGS sequence"/>
</dbReference>
<evidence type="ECO:0000313" key="2">
    <source>
        <dbReference type="Proteomes" id="UP000003692"/>
    </source>
</evidence>